<dbReference type="AlphaFoldDB" id="A0A0L0FCD0"/>
<feature type="region of interest" description="Disordered" evidence="1">
    <location>
        <begin position="1"/>
        <end position="120"/>
    </location>
</feature>
<feature type="compositionally biased region" description="Basic residues" evidence="1">
    <location>
        <begin position="1"/>
        <end position="11"/>
    </location>
</feature>
<evidence type="ECO:0000256" key="1">
    <source>
        <dbReference type="SAM" id="MobiDB-lite"/>
    </source>
</evidence>
<feature type="compositionally biased region" description="Polar residues" evidence="1">
    <location>
        <begin position="109"/>
        <end position="120"/>
    </location>
</feature>
<dbReference type="GeneID" id="25913523"/>
<keyword evidence="3" id="KW-1185">Reference proteome</keyword>
<sequence>MRNTRSAKRARIATTGTSNAATGTTQSSQSNIHACNDTNDEPEPTQPLEKGADTHKDARVMLLQPIEKDGDTLNSKHSKHTANKVRNALARGTKRGSSTRDGTEKGVHSSKNQAVTRNSDVQNSLTTVQMDVMIPHDILVLIIQHCDEKELLEYVRCV</sequence>
<gene>
    <name evidence="2" type="ORF">SARC_13019</name>
</gene>
<feature type="compositionally biased region" description="Basic and acidic residues" evidence="1">
    <location>
        <begin position="50"/>
        <end position="59"/>
    </location>
</feature>
<protein>
    <submittedName>
        <fullName evidence="2">Uncharacterized protein</fullName>
    </submittedName>
</protein>
<accession>A0A0L0FCD0</accession>
<proteinExistence type="predicted"/>
<dbReference type="EMBL" id="KQ244414">
    <property type="protein sequence ID" value="KNC74432.1"/>
    <property type="molecule type" value="Genomic_DNA"/>
</dbReference>
<name>A0A0L0FCD0_9EUKA</name>
<dbReference type="Proteomes" id="UP000054560">
    <property type="component" value="Unassembled WGS sequence"/>
</dbReference>
<reference evidence="2 3" key="1">
    <citation type="submission" date="2011-02" db="EMBL/GenBank/DDBJ databases">
        <title>The Genome Sequence of Sphaeroforma arctica JP610.</title>
        <authorList>
            <consortium name="The Broad Institute Genome Sequencing Platform"/>
            <person name="Russ C."/>
            <person name="Cuomo C."/>
            <person name="Young S.K."/>
            <person name="Zeng Q."/>
            <person name="Gargeya S."/>
            <person name="Alvarado L."/>
            <person name="Berlin A."/>
            <person name="Chapman S.B."/>
            <person name="Chen Z."/>
            <person name="Freedman E."/>
            <person name="Gellesch M."/>
            <person name="Goldberg J."/>
            <person name="Griggs A."/>
            <person name="Gujja S."/>
            <person name="Heilman E."/>
            <person name="Heiman D."/>
            <person name="Howarth C."/>
            <person name="Mehta T."/>
            <person name="Neiman D."/>
            <person name="Pearson M."/>
            <person name="Roberts A."/>
            <person name="Saif S."/>
            <person name="Shea T."/>
            <person name="Shenoy N."/>
            <person name="Sisk P."/>
            <person name="Stolte C."/>
            <person name="Sykes S."/>
            <person name="White J."/>
            <person name="Yandava C."/>
            <person name="Burger G."/>
            <person name="Gray M.W."/>
            <person name="Holland P.W.H."/>
            <person name="King N."/>
            <person name="Lang F.B.F."/>
            <person name="Roger A.J."/>
            <person name="Ruiz-Trillo I."/>
            <person name="Haas B."/>
            <person name="Nusbaum C."/>
            <person name="Birren B."/>
        </authorList>
    </citation>
    <scope>NUCLEOTIDE SEQUENCE [LARGE SCALE GENOMIC DNA]</scope>
    <source>
        <strain evidence="2 3">JP610</strain>
    </source>
</reference>
<dbReference type="RefSeq" id="XP_014148334.1">
    <property type="nucleotide sequence ID" value="XM_014292859.1"/>
</dbReference>
<evidence type="ECO:0000313" key="3">
    <source>
        <dbReference type="Proteomes" id="UP000054560"/>
    </source>
</evidence>
<organism evidence="2 3">
    <name type="scientific">Sphaeroforma arctica JP610</name>
    <dbReference type="NCBI Taxonomy" id="667725"/>
    <lineage>
        <taxon>Eukaryota</taxon>
        <taxon>Ichthyosporea</taxon>
        <taxon>Ichthyophonida</taxon>
        <taxon>Sphaeroforma</taxon>
    </lineage>
</organism>
<feature type="compositionally biased region" description="Low complexity" evidence="1">
    <location>
        <begin position="14"/>
        <end position="31"/>
    </location>
</feature>
<evidence type="ECO:0000313" key="2">
    <source>
        <dbReference type="EMBL" id="KNC74432.1"/>
    </source>
</evidence>